<accession>A0A255EAV8</accession>
<dbReference type="HAMAP" id="MF_02088">
    <property type="entry name" value="Q_prec_transport"/>
    <property type="match status" value="1"/>
</dbReference>
<proteinExistence type="inferred from homology"/>
<keyword evidence="1" id="KW-0812">Transmembrane</keyword>
<gene>
    <name evidence="2" type="ORF">CGZ92_10795</name>
</gene>
<evidence type="ECO:0000313" key="2">
    <source>
        <dbReference type="EMBL" id="OYN85283.1"/>
    </source>
</evidence>
<dbReference type="Proteomes" id="UP000216533">
    <property type="component" value="Unassembled WGS sequence"/>
</dbReference>
<feature type="transmembrane region" description="Helical" evidence="1">
    <location>
        <begin position="166"/>
        <end position="185"/>
    </location>
</feature>
<comment type="similarity">
    <text evidence="1">Belongs to the vitamin uptake transporter (VUT/ECF) (TC 2.A.88) family. Q precursor transporter subfamily.</text>
</comment>
<dbReference type="PANTHER" id="PTHR34300">
    <property type="entry name" value="QUEUOSINE PRECURSOR TRANSPORTER-RELATED"/>
    <property type="match status" value="1"/>
</dbReference>
<dbReference type="GO" id="GO:0022857">
    <property type="term" value="F:transmembrane transporter activity"/>
    <property type="evidence" value="ECO:0007669"/>
    <property type="project" value="UniProtKB-UniRule"/>
</dbReference>
<organism evidence="2 3">
    <name type="scientific">Parenemella sanctibonifatiensis</name>
    <dbReference type="NCBI Taxonomy" id="2016505"/>
    <lineage>
        <taxon>Bacteria</taxon>
        <taxon>Bacillati</taxon>
        <taxon>Actinomycetota</taxon>
        <taxon>Actinomycetes</taxon>
        <taxon>Propionibacteriales</taxon>
        <taxon>Propionibacteriaceae</taxon>
        <taxon>Parenemella</taxon>
    </lineage>
</organism>
<comment type="function">
    <text evidence="1">Involved in the import of queuosine (Q) precursors, required for Q precursor salvage.</text>
</comment>
<reference evidence="2 3" key="1">
    <citation type="submission" date="2017-07" db="EMBL/GenBank/DDBJ databases">
        <title>Draft whole genome sequences of clinical Proprionibacteriaceae strains.</title>
        <authorList>
            <person name="Bernier A.-M."/>
            <person name="Bernard K."/>
            <person name="Domingo M.-C."/>
        </authorList>
    </citation>
    <scope>NUCLEOTIDE SEQUENCE [LARGE SCALE GENOMIC DNA]</scope>
    <source>
        <strain evidence="2 3">NML 160184</strain>
    </source>
</reference>
<name>A0A255EAV8_9ACTN</name>
<comment type="subcellular location">
    <subcellularLocation>
        <location evidence="1">Cell membrane</location>
        <topology evidence="1">Multi-pass membrane protein</topology>
    </subcellularLocation>
</comment>
<keyword evidence="1" id="KW-0472">Membrane</keyword>
<dbReference type="Pfam" id="PF02592">
    <property type="entry name" value="Vut_1"/>
    <property type="match status" value="1"/>
</dbReference>
<sequence>MSTTTSAVTAPAYAKRGTGHYDLLVVGVCVVIILSNIGASKGVQIGPLVTDGGFFLFPLAYILGDVISEVYGPKAARRSIILGFSAALFAVLTFWVIIALPGFTDDYGLAKQEALEVALGPVWQIVAASLAGFAVGQGLNAWVMATMKRRTQEKHLVARLMGSTGVGEFADTLVFCAIAATAIGISGWGQFANYVIVGFLWKTVVEFLMVPVTAKVIGVMKRHEPSYQEALARTES</sequence>
<keyword evidence="1" id="KW-0813">Transport</keyword>
<dbReference type="RefSeq" id="WP_094451388.1">
    <property type="nucleotide sequence ID" value="NZ_NMVI01000025.1"/>
</dbReference>
<protein>
    <recommendedName>
        <fullName evidence="1">Probable queuosine precursor transporter</fullName>
        <shortName evidence="1">Q precursor transporter</shortName>
    </recommendedName>
</protein>
<feature type="transmembrane region" description="Helical" evidence="1">
    <location>
        <begin position="21"/>
        <end position="39"/>
    </location>
</feature>
<feature type="transmembrane region" description="Helical" evidence="1">
    <location>
        <begin position="191"/>
        <end position="212"/>
    </location>
</feature>
<dbReference type="NCBIfam" id="TIGR00697">
    <property type="entry name" value="queuosine precursor transporter"/>
    <property type="match status" value="1"/>
</dbReference>
<feature type="transmembrane region" description="Helical" evidence="1">
    <location>
        <begin position="80"/>
        <end position="103"/>
    </location>
</feature>
<dbReference type="PANTHER" id="PTHR34300:SF2">
    <property type="entry name" value="QUEUOSINE PRECURSOR TRANSPORTER-RELATED"/>
    <property type="match status" value="1"/>
</dbReference>
<dbReference type="InterPro" id="IPR003744">
    <property type="entry name" value="YhhQ"/>
</dbReference>
<evidence type="ECO:0000256" key="1">
    <source>
        <dbReference type="HAMAP-Rule" id="MF_02088"/>
    </source>
</evidence>
<dbReference type="AlphaFoldDB" id="A0A255EAV8"/>
<comment type="caution">
    <text evidence="2">The sequence shown here is derived from an EMBL/GenBank/DDBJ whole genome shotgun (WGS) entry which is preliminary data.</text>
</comment>
<dbReference type="GO" id="GO:0005886">
    <property type="term" value="C:plasma membrane"/>
    <property type="evidence" value="ECO:0007669"/>
    <property type="project" value="UniProtKB-SubCell"/>
</dbReference>
<dbReference type="EMBL" id="NMVI01000025">
    <property type="protein sequence ID" value="OYN85283.1"/>
    <property type="molecule type" value="Genomic_DNA"/>
</dbReference>
<keyword evidence="1" id="KW-1133">Transmembrane helix</keyword>
<feature type="transmembrane region" description="Helical" evidence="1">
    <location>
        <begin position="45"/>
        <end position="68"/>
    </location>
</feature>
<keyword evidence="1" id="KW-1003">Cell membrane</keyword>
<feature type="transmembrane region" description="Helical" evidence="1">
    <location>
        <begin position="123"/>
        <end position="145"/>
    </location>
</feature>
<evidence type="ECO:0000313" key="3">
    <source>
        <dbReference type="Proteomes" id="UP000216533"/>
    </source>
</evidence>